<evidence type="ECO:0000256" key="8">
    <source>
        <dbReference type="ARBA" id="ARBA00023136"/>
    </source>
</evidence>
<comment type="subcellular location">
    <subcellularLocation>
        <location evidence="1">Cell membrane</location>
        <topology evidence="1">Multi-pass membrane protein</topology>
    </subcellularLocation>
</comment>
<proteinExistence type="inferred from homology"/>
<protein>
    <recommendedName>
        <fullName evidence="3 10">Cell division protein FtsX</fullName>
    </recommendedName>
</protein>
<dbReference type="Gene3D" id="3.30.70.3040">
    <property type="match status" value="1"/>
</dbReference>
<feature type="transmembrane region" description="Helical" evidence="12">
    <location>
        <begin position="260"/>
        <end position="290"/>
    </location>
</feature>
<comment type="similarity">
    <text evidence="2 10">Belongs to the ABC-4 integral membrane protein family. FtsX subfamily.</text>
</comment>
<keyword evidence="16" id="KW-1185">Reference proteome</keyword>
<evidence type="ECO:0000313" key="15">
    <source>
        <dbReference type="EMBL" id="MFC4136590.1"/>
    </source>
</evidence>
<organism evidence="15 16">
    <name type="scientific">Hamadaea flava</name>
    <dbReference type="NCBI Taxonomy" id="1742688"/>
    <lineage>
        <taxon>Bacteria</taxon>
        <taxon>Bacillati</taxon>
        <taxon>Actinomycetota</taxon>
        <taxon>Actinomycetes</taxon>
        <taxon>Micromonosporales</taxon>
        <taxon>Micromonosporaceae</taxon>
        <taxon>Hamadaea</taxon>
    </lineage>
</organism>
<dbReference type="Pfam" id="PF18075">
    <property type="entry name" value="FtsX_ECD"/>
    <property type="match status" value="1"/>
</dbReference>
<feature type="transmembrane region" description="Helical" evidence="12">
    <location>
        <begin position="20"/>
        <end position="43"/>
    </location>
</feature>
<dbReference type="Pfam" id="PF02687">
    <property type="entry name" value="FtsX"/>
    <property type="match status" value="1"/>
</dbReference>
<dbReference type="Proteomes" id="UP001595816">
    <property type="component" value="Unassembled WGS sequence"/>
</dbReference>
<gene>
    <name evidence="15" type="ORF">ACFOZ4_38785</name>
</gene>
<keyword evidence="7 12" id="KW-1133">Transmembrane helix</keyword>
<keyword evidence="5 10" id="KW-0132">Cell division</keyword>
<evidence type="ECO:0000256" key="1">
    <source>
        <dbReference type="ARBA" id="ARBA00004651"/>
    </source>
</evidence>
<dbReference type="InterPro" id="IPR003838">
    <property type="entry name" value="ABC3_permease_C"/>
</dbReference>
<evidence type="ECO:0000256" key="5">
    <source>
        <dbReference type="ARBA" id="ARBA00022618"/>
    </source>
</evidence>
<evidence type="ECO:0000256" key="6">
    <source>
        <dbReference type="ARBA" id="ARBA00022692"/>
    </source>
</evidence>
<dbReference type="PIRSF" id="PIRSF003097">
    <property type="entry name" value="FtsX"/>
    <property type="match status" value="1"/>
</dbReference>
<keyword evidence="4 10" id="KW-1003">Cell membrane</keyword>
<evidence type="ECO:0000259" key="14">
    <source>
        <dbReference type="Pfam" id="PF18075"/>
    </source>
</evidence>
<feature type="compositionally biased region" description="Low complexity" evidence="11">
    <location>
        <begin position="152"/>
        <end position="181"/>
    </location>
</feature>
<reference evidence="16" key="1">
    <citation type="journal article" date="2019" name="Int. J. Syst. Evol. Microbiol.">
        <title>The Global Catalogue of Microorganisms (GCM) 10K type strain sequencing project: providing services to taxonomists for standard genome sequencing and annotation.</title>
        <authorList>
            <consortium name="The Broad Institute Genomics Platform"/>
            <consortium name="The Broad Institute Genome Sequencing Center for Infectious Disease"/>
            <person name="Wu L."/>
            <person name="Ma J."/>
        </authorList>
    </citation>
    <scope>NUCLEOTIDE SEQUENCE [LARGE SCALE GENOMIC DNA]</scope>
    <source>
        <strain evidence="16">CGMCC 4.7289</strain>
    </source>
</reference>
<name>A0ABV8LZU3_9ACTN</name>
<dbReference type="PANTHER" id="PTHR47755:SF1">
    <property type="entry name" value="CELL DIVISION PROTEIN FTSX"/>
    <property type="match status" value="1"/>
</dbReference>
<evidence type="ECO:0000256" key="7">
    <source>
        <dbReference type="ARBA" id="ARBA00022989"/>
    </source>
</evidence>
<dbReference type="PANTHER" id="PTHR47755">
    <property type="entry name" value="CELL DIVISION PROTEIN FTSX"/>
    <property type="match status" value="1"/>
</dbReference>
<evidence type="ECO:0000256" key="11">
    <source>
        <dbReference type="SAM" id="MobiDB-lite"/>
    </source>
</evidence>
<evidence type="ECO:0000256" key="10">
    <source>
        <dbReference type="PIRNR" id="PIRNR003097"/>
    </source>
</evidence>
<evidence type="ECO:0000313" key="16">
    <source>
        <dbReference type="Proteomes" id="UP001595816"/>
    </source>
</evidence>
<sequence>MRAKYVLTEVFVGLWRNVTMTIAMIITMAVSLTMLGASLMLYLQVGEMKDWYYARVQVSVFLTTDITEQQRADLKTRLEQDPAVEKVFYEDQETAYNRFKQQFKDLPDLVKSVEPTSLPASFRVTLKDPEKSAQFAAAIEQAAGLNQGEADGTGATPSPSASASAGASAGTTAGTTENSTTAAGAADQPIAGIKQVVDQKKLLEKIFGIISSIQSMSLIVSIAMGVAALLLVANTIQVAAYSKRREVAVMKLVGASNWFIQAPFVLEAVFAAVLGSLLAFLALIAGKVFLMDGSLKSLQEIITPIQWGTVLLMLPVLAGIGALISAVTGWVTLRAYIKK</sequence>
<keyword evidence="9 10" id="KW-0131">Cell cycle</keyword>
<feature type="transmembrane region" description="Helical" evidence="12">
    <location>
        <begin position="310"/>
        <end position="333"/>
    </location>
</feature>
<evidence type="ECO:0000256" key="2">
    <source>
        <dbReference type="ARBA" id="ARBA00007379"/>
    </source>
</evidence>
<feature type="transmembrane region" description="Helical" evidence="12">
    <location>
        <begin position="218"/>
        <end position="240"/>
    </location>
</feature>
<accession>A0ABV8LZU3</accession>
<evidence type="ECO:0000259" key="13">
    <source>
        <dbReference type="Pfam" id="PF02687"/>
    </source>
</evidence>
<feature type="region of interest" description="Disordered" evidence="11">
    <location>
        <begin position="147"/>
        <end position="181"/>
    </location>
</feature>
<keyword evidence="8 10" id="KW-0472">Membrane</keyword>
<feature type="domain" description="FtsX extracellular" evidence="14">
    <location>
        <begin position="56"/>
        <end position="145"/>
    </location>
</feature>
<dbReference type="InterPro" id="IPR004513">
    <property type="entry name" value="FtsX"/>
</dbReference>
<evidence type="ECO:0000256" key="4">
    <source>
        <dbReference type="ARBA" id="ARBA00022475"/>
    </source>
</evidence>
<keyword evidence="6 12" id="KW-0812">Transmembrane</keyword>
<dbReference type="EMBL" id="JBHSAY010000033">
    <property type="protein sequence ID" value="MFC4136590.1"/>
    <property type="molecule type" value="Genomic_DNA"/>
</dbReference>
<comment type="caution">
    <text evidence="15">The sequence shown here is derived from an EMBL/GenBank/DDBJ whole genome shotgun (WGS) entry which is preliminary data.</text>
</comment>
<evidence type="ECO:0000256" key="3">
    <source>
        <dbReference type="ARBA" id="ARBA00021907"/>
    </source>
</evidence>
<feature type="domain" description="ABC3 transporter permease C-terminal" evidence="13">
    <location>
        <begin position="219"/>
        <end position="334"/>
    </location>
</feature>
<evidence type="ECO:0000256" key="9">
    <source>
        <dbReference type="ARBA" id="ARBA00023306"/>
    </source>
</evidence>
<evidence type="ECO:0000256" key="12">
    <source>
        <dbReference type="SAM" id="Phobius"/>
    </source>
</evidence>
<dbReference type="RefSeq" id="WP_253760255.1">
    <property type="nucleotide sequence ID" value="NZ_JAMZDZ010000001.1"/>
</dbReference>
<dbReference type="InterPro" id="IPR040690">
    <property type="entry name" value="FtsX_ECD"/>
</dbReference>